<dbReference type="EMBL" id="CP144748">
    <property type="protein sequence ID" value="WVZ70843.1"/>
    <property type="molecule type" value="Genomic_DNA"/>
</dbReference>
<feature type="compositionally biased region" description="Pro residues" evidence="1">
    <location>
        <begin position="81"/>
        <end position="100"/>
    </location>
</feature>
<feature type="region of interest" description="Disordered" evidence="1">
    <location>
        <begin position="1"/>
        <end position="166"/>
    </location>
</feature>
<evidence type="ECO:0000313" key="2">
    <source>
        <dbReference type="EMBL" id="WVZ70843.1"/>
    </source>
</evidence>
<keyword evidence="3" id="KW-1185">Reference proteome</keyword>
<name>A0AAQ3WQS3_PASNO</name>
<dbReference type="PRINTS" id="PR01217">
    <property type="entry name" value="PRICHEXTENSN"/>
</dbReference>
<proteinExistence type="predicted"/>
<gene>
    <name evidence="2" type="ORF">U9M48_019479</name>
</gene>
<sequence length="166" mass="18118">MKGASTTTRGLAPQHPRRTPPPPSRVQTLDSVWPRQIRPPPIDRSRSTAAPSPRPRARYAHSRPATSILAPAPSPRECRPCPSPRSRPSPDPSPRPPFSPRTPHRVTAPRPILTSLDPACMPAPAHHNRPDRSCARPGSTSARNPRPRCLPPRIRHPAPTLVSSPS</sequence>
<dbReference type="Proteomes" id="UP001341281">
    <property type="component" value="Chromosome 04"/>
</dbReference>
<reference evidence="2 3" key="1">
    <citation type="submission" date="2024-02" db="EMBL/GenBank/DDBJ databases">
        <title>High-quality chromosome-scale genome assembly of Pensacola bahiagrass (Paspalum notatum Flugge var. saurae).</title>
        <authorList>
            <person name="Vega J.M."/>
            <person name="Podio M."/>
            <person name="Orjuela J."/>
            <person name="Siena L.A."/>
            <person name="Pessino S.C."/>
            <person name="Combes M.C."/>
            <person name="Mariac C."/>
            <person name="Albertini E."/>
            <person name="Pupilli F."/>
            <person name="Ortiz J.P.A."/>
            <person name="Leblanc O."/>
        </authorList>
    </citation>
    <scope>NUCLEOTIDE SEQUENCE [LARGE SCALE GENOMIC DNA]</scope>
    <source>
        <strain evidence="2">R1</strain>
        <tissue evidence="2">Leaf</tissue>
    </source>
</reference>
<evidence type="ECO:0000313" key="3">
    <source>
        <dbReference type="Proteomes" id="UP001341281"/>
    </source>
</evidence>
<accession>A0AAQ3WQS3</accession>
<protein>
    <submittedName>
        <fullName evidence="2">Uncharacterized protein</fullName>
    </submittedName>
</protein>
<organism evidence="2 3">
    <name type="scientific">Paspalum notatum var. saurae</name>
    <dbReference type="NCBI Taxonomy" id="547442"/>
    <lineage>
        <taxon>Eukaryota</taxon>
        <taxon>Viridiplantae</taxon>
        <taxon>Streptophyta</taxon>
        <taxon>Embryophyta</taxon>
        <taxon>Tracheophyta</taxon>
        <taxon>Spermatophyta</taxon>
        <taxon>Magnoliopsida</taxon>
        <taxon>Liliopsida</taxon>
        <taxon>Poales</taxon>
        <taxon>Poaceae</taxon>
        <taxon>PACMAD clade</taxon>
        <taxon>Panicoideae</taxon>
        <taxon>Andropogonodae</taxon>
        <taxon>Paspaleae</taxon>
        <taxon>Paspalinae</taxon>
        <taxon>Paspalum</taxon>
    </lineage>
</organism>
<evidence type="ECO:0000256" key="1">
    <source>
        <dbReference type="SAM" id="MobiDB-lite"/>
    </source>
</evidence>
<dbReference type="AlphaFoldDB" id="A0AAQ3WQS3"/>